<dbReference type="EMBL" id="HBHN01006983">
    <property type="protein sequence ID" value="CAD9724726.1"/>
    <property type="molecule type" value="Transcribed_RNA"/>
</dbReference>
<reference evidence="1" key="1">
    <citation type="submission" date="2021-01" db="EMBL/GenBank/DDBJ databases">
        <authorList>
            <person name="Corre E."/>
            <person name="Pelletier E."/>
            <person name="Niang G."/>
            <person name="Scheremetjew M."/>
            <person name="Finn R."/>
            <person name="Kale V."/>
            <person name="Holt S."/>
            <person name="Cochrane G."/>
            <person name="Meng A."/>
            <person name="Brown T."/>
            <person name="Cohen L."/>
        </authorList>
    </citation>
    <scope>NUCLEOTIDE SEQUENCE</scope>
    <source>
        <strain evidence="1">CCCM 845</strain>
    </source>
</reference>
<organism evidence="1">
    <name type="scientific">Prorocentrum micans</name>
    <name type="common">Red tide dinoflagellate</name>
    <dbReference type="NCBI Taxonomy" id="2945"/>
    <lineage>
        <taxon>Eukaryota</taxon>
        <taxon>Sar</taxon>
        <taxon>Alveolata</taxon>
        <taxon>Dinophyceae</taxon>
        <taxon>Prorocentrales</taxon>
        <taxon>Prorocentraceae</taxon>
        <taxon>Prorocentrum</taxon>
    </lineage>
</organism>
<protein>
    <submittedName>
        <fullName evidence="1">Uncharacterized protein</fullName>
    </submittedName>
</protein>
<name>A0A7S2TBH8_PROMC</name>
<proteinExistence type="predicted"/>
<evidence type="ECO:0000313" key="1">
    <source>
        <dbReference type="EMBL" id="CAD9724726.1"/>
    </source>
</evidence>
<dbReference type="AlphaFoldDB" id="A0A7S2TBH8"/>
<gene>
    <name evidence="1" type="ORF">PMIC02512_LOCUS1899</name>
</gene>
<accession>A0A7S2TBH8</accession>
<sequence length="104" mass="11595">MPLRSERTLRSHFGSRSFKARVLTFALQLQLLLHLSPTMDMMGGMKEAAKKQIEEQMGEAAPGYIKPCFACCGGPVGTLDKFIFVVPKDQQETVKSAIEKYKSL</sequence>